<dbReference type="EMBL" id="JBBLYY010000064">
    <property type="protein sequence ID" value="MEK0172360.1"/>
    <property type="molecule type" value="Genomic_DNA"/>
</dbReference>
<sequence>MDIDAFVNAIEEALLREGAPRTAGLKSDVLGTEDPEMRAAAAAVAEGALQTAAAVNVARIVAASDSASEAAERLGLSPQALNRSIDAGAVLSVEVGGDRRIPMWQYSADFLPGLLPHLEQVLAAARERGLNAASLDRIMNLPQPALVLTAPVTPRLWLTAGGAPERVVRLLTGRRFL</sequence>
<accession>A0ABU8YCX1</accession>
<dbReference type="Proteomes" id="UP001370299">
    <property type="component" value="Unassembled WGS sequence"/>
</dbReference>
<organism evidence="1 2">
    <name type="scientific">Curtobacterium citreum</name>
    <dbReference type="NCBI Taxonomy" id="2036"/>
    <lineage>
        <taxon>Bacteria</taxon>
        <taxon>Bacillati</taxon>
        <taxon>Actinomycetota</taxon>
        <taxon>Actinomycetes</taxon>
        <taxon>Micrococcales</taxon>
        <taxon>Microbacteriaceae</taxon>
        <taxon>Curtobacterium</taxon>
    </lineage>
</organism>
<protein>
    <recommendedName>
        <fullName evidence="3">DNA-binding protein</fullName>
    </recommendedName>
</protein>
<name>A0ABU8YCX1_9MICO</name>
<proteinExistence type="predicted"/>
<evidence type="ECO:0008006" key="3">
    <source>
        <dbReference type="Google" id="ProtNLM"/>
    </source>
</evidence>
<reference evidence="1 2" key="1">
    <citation type="submission" date="2024-03" db="EMBL/GenBank/DDBJ databases">
        <title>Whole genomes of four grape xylem sap localized bacterial endophytes.</title>
        <authorList>
            <person name="Kumar G."/>
            <person name="Savka M.A."/>
        </authorList>
    </citation>
    <scope>NUCLEOTIDE SEQUENCE [LARGE SCALE GENOMIC DNA]</scope>
    <source>
        <strain evidence="1 2">RIT_GXS8</strain>
    </source>
</reference>
<evidence type="ECO:0000313" key="1">
    <source>
        <dbReference type="EMBL" id="MEK0172360.1"/>
    </source>
</evidence>
<evidence type="ECO:0000313" key="2">
    <source>
        <dbReference type="Proteomes" id="UP001370299"/>
    </source>
</evidence>
<dbReference type="RefSeq" id="WP_340196477.1">
    <property type="nucleotide sequence ID" value="NZ_JBBKAP010000035.1"/>
</dbReference>
<gene>
    <name evidence="1" type="ORF">WMN62_12855</name>
</gene>
<keyword evidence="2" id="KW-1185">Reference proteome</keyword>
<comment type="caution">
    <text evidence="1">The sequence shown here is derived from an EMBL/GenBank/DDBJ whole genome shotgun (WGS) entry which is preliminary data.</text>
</comment>